<evidence type="ECO:0000259" key="9">
    <source>
        <dbReference type="Pfam" id="PF08232"/>
    </source>
</evidence>
<dbReference type="Gene3D" id="1.20.5.300">
    <property type="match status" value="1"/>
</dbReference>
<dbReference type="OrthoDB" id="727118at2759"/>
<dbReference type="InterPro" id="IPR051488">
    <property type="entry name" value="WD_repeat_striatin"/>
</dbReference>
<evidence type="ECO:0000256" key="4">
    <source>
        <dbReference type="ARBA" id="ARBA00022860"/>
    </source>
</evidence>
<dbReference type="PANTHER" id="PTHR15653">
    <property type="entry name" value="STRIATIN"/>
    <property type="match status" value="1"/>
</dbReference>
<evidence type="ECO:0000256" key="7">
    <source>
        <dbReference type="SAM" id="Coils"/>
    </source>
</evidence>
<protein>
    <recommendedName>
        <fullName evidence="9">Striatin N-terminal domain-containing protein</fullName>
    </recommendedName>
</protein>
<dbReference type="InterPro" id="IPR019775">
    <property type="entry name" value="WD40_repeat_CS"/>
</dbReference>
<dbReference type="InterPro" id="IPR015943">
    <property type="entry name" value="WD40/YVTN_repeat-like_dom_sf"/>
</dbReference>
<dbReference type="EMBL" id="JAEPQZ010000011">
    <property type="protein sequence ID" value="KAG2175403.1"/>
    <property type="molecule type" value="Genomic_DNA"/>
</dbReference>
<dbReference type="GO" id="GO:0005516">
    <property type="term" value="F:calmodulin binding"/>
    <property type="evidence" value="ECO:0007669"/>
    <property type="project" value="UniProtKB-KW"/>
</dbReference>
<dbReference type="SMART" id="SM00320">
    <property type="entry name" value="WD40"/>
    <property type="match status" value="4"/>
</dbReference>
<dbReference type="Gene3D" id="2.130.10.10">
    <property type="entry name" value="YVTN repeat-like/Quinoprotein amine dehydrogenase"/>
    <property type="match status" value="2"/>
</dbReference>
<dbReference type="InterPro" id="IPR036322">
    <property type="entry name" value="WD40_repeat_dom_sf"/>
</dbReference>
<feature type="region of interest" description="Disordered" evidence="8">
    <location>
        <begin position="229"/>
        <end position="270"/>
    </location>
</feature>
<name>A0A8H7UD05_MORIS</name>
<gene>
    <name evidence="10" type="ORF">INT43_001050</name>
</gene>
<evidence type="ECO:0000256" key="3">
    <source>
        <dbReference type="ARBA" id="ARBA00022737"/>
    </source>
</evidence>
<accession>A0A8H7UD05</accession>
<feature type="repeat" description="WD" evidence="6">
    <location>
        <begin position="523"/>
        <end position="568"/>
    </location>
</feature>
<evidence type="ECO:0000313" key="10">
    <source>
        <dbReference type="EMBL" id="KAG2175403.1"/>
    </source>
</evidence>
<dbReference type="PROSITE" id="PS50082">
    <property type="entry name" value="WD_REPEATS_2"/>
    <property type="match status" value="3"/>
</dbReference>
<dbReference type="PRINTS" id="PR00320">
    <property type="entry name" value="GPROTEINBRPT"/>
</dbReference>
<dbReference type="SUPFAM" id="SSF50978">
    <property type="entry name" value="WD40 repeat-like"/>
    <property type="match status" value="1"/>
</dbReference>
<keyword evidence="5 7" id="KW-0175">Coiled coil</keyword>
<dbReference type="Pfam" id="PF08232">
    <property type="entry name" value="Striatin"/>
    <property type="match status" value="1"/>
</dbReference>
<evidence type="ECO:0000313" key="11">
    <source>
        <dbReference type="Proteomes" id="UP000654370"/>
    </source>
</evidence>
<keyword evidence="11" id="KW-1185">Reference proteome</keyword>
<dbReference type="Proteomes" id="UP000654370">
    <property type="component" value="Unassembled WGS sequence"/>
</dbReference>
<feature type="coiled-coil region" evidence="7">
    <location>
        <begin position="44"/>
        <end position="78"/>
    </location>
</feature>
<evidence type="ECO:0000256" key="6">
    <source>
        <dbReference type="PROSITE-ProRule" id="PRU00221"/>
    </source>
</evidence>
<evidence type="ECO:0000256" key="2">
    <source>
        <dbReference type="ARBA" id="ARBA00022574"/>
    </source>
</evidence>
<dbReference type="AlphaFoldDB" id="A0A8H7UD05"/>
<dbReference type="InterPro" id="IPR013258">
    <property type="entry name" value="Striatin_N"/>
</dbReference>
<feature type="compositionally biased region" description="Polar residues" evidence="8">
    <location>
        <begin position="1"/>
        <end position="12"/>
    </location>
</feature>
<feature type="region of interest" description="Disordered" evidence="8">
    <location>
        <begin position="1"/>
        <end position="36"/>
    </location>
</feature>
<comment type="caution">
    <text evidence="10">The sequence shown here is derived from an EMBL/GenBank/DDBJ whole genome shotgun (WGS) entry which is preliminary data.</text>
</comment>
<organism evidence="10 11">
    <name type="scientific">Mortierella isabellina</name>
    <name type="common">Filamentous fungus</name>
    <name type="synonym">Umbelopsis isabellina</name>
    <dbReference type="NCBI Taxonomy" id="91625"/>
    <lineage>
        <taxon>Eukaryota</taxon>
        <taxon>Fungi</taxon>
        <taxon>Fungi incertae sedis</taxon>
        <taxon>Mucoromycota</taxon>
        <taxon>Mucoromycotina</taxon>
        <taxon>Umbelopsidomycetes</taxon>
        <taxon>Umbelopsidales</taxon>
        <taxon>Umbelopsidaceae</taxon>
        <taxon>Umbelopsis</taxon>
    </lineage>
</organism>
<feature type="region of interest" description="Disordered" evidence="8">
    <location>
        <begin position="108"/>
        <end position="167"/>
    </location>
</feature>
<dbReference type="PROSITE" id="PS00678">
    <property type="entry name" value="WD_REPEATS_1"/>
    <property type="match status" value="1"/>
</dbReference>
<proteinExistence type="inferred from homology"/>
<evidence type="ECO:0000256" key="1">
    <source>
        <dbReference type="ARBA" id="ARBA00009616"/>
    </source>
</evidence>
<dbReference type="InterPro" id="IPR001680">
    <property type="entry name" value="WD40_rpt"/>
</dbReference>
<dbReference type="PROSITE" id="PS50294">
    <property type="entry name" value="WD_REPEATS_REGION"/>
    <property type="match status" value="3"/>
</dbReference>
<keyword evidence="2 6" id="KW-0853">WD repeat</keyword>
<feature type="repeat" description="WD" evidence="6">
    <location>
        <begin position="470"/>
        <end position="503"/>
    </location>
</feature>
<feature type="domain" description="Striatin N-terminal" evidence="9">
    <location>
        <begin position="39"/>
        <end position="187"/>
    </location>
</feature>
<evidence type="ECO:0000256" key="5">
    <source>
        <dbReference type="ARBA" id="ARBA00023054"/>
    </source>
</evidence>
<feature type="compositionally biased region" description="Polar residues" evidence="8">
    <location>
        <begin position="27"/>
        <end position="36"/>
    </location>
</feature>
<evidence type="ECO:0000256" key="8">
    <source>
        <dbReference type="SAM" id="MobiDB-lite"/>
    </source>
</evidence>
<dbReference type="InterPro" id="IPR020472">
    <property type="entry name" value="WD40_PAC1"/>
</dbReference>
<sequence>MQQTGSSAVQRSTNDRESNAKEAMSTPALSMSPQSPTYTLPGVLHFLQQEWRRFERERNEWEIEKAEYKARIAMLEGERRGFANLKLDLMKRVKMLEYALRQERKKYMMNPKTRSLQQQEELNRTVDSPNPPSSPTLSSLKDANEQGLKPDNPEKPNQQYSIDDKAKTRSRELLKSCLQEINYLASSTSKLPYTAAFSSTAELPYSKSFSQPNLFSQHMRDDSRFISKRHSQKDNETASAQAISQQTQSTTQLQESIKPADSPSVSDDDLRVKEENEIDAPSAIPDVEVPANVDEVAMFNNVINIAKERKQHAQDGEASGKSKYLSEDEQLAKDVKEKYSLSEDKFRKLMKNAERMIHPLLAADEKPGSHSDLNLEELENLKLPNDAANETGESETEQKPRMWRHAILTNIMFSHLDSVRSVSLHADVMLIASASDDGTVKLWDLNQSLGKDARGQKKNPHEDTDPLITYRGHTLGVTKVEVSAEQGRLYSSSLDSTIRIWKLPPSDRTPYAPVDSSLNITTYIGHTDAIWDFKLFPPSITDSTLLASASADGTVKIWDTGSSSNLLKSTWAYNGVVEEYANEQRTLPVPTSLDFCHSNLQQLAVAYRSADIKIFDVETGQVVLILEADSSAGK</sequence>
<comment type="similarity">
    <text evidence="1">Belongs to the WD repeat striatin family.</text>
</comment>
<dbReference type="Pfam" id="PF00400">
    <property type="entry name" value="WD40"/>
    <property type="match status" value="3"/>
</dbReference>
<keyword evidence="3" id="KW-0677">Repeat</keyword>
<feature type="compositionally biased region" description="Low complexity" evidence="8">
    <location>
        <begin position="237"/>
        <end position="257"/>
    </location>
</feature>
<reference evidence="10" key="1">
    <citation type="submission" date="2020-12" db="EMBL/GenBank/DDBJ databases">
        <title>Metabolic potential, ecology and presence of endohyphal bacteria is reflected in genomic diversity of Mucoromycotina.</title>
        <authorList>
            <person name="Muszewska A."/>
            <person name="Okrasinska A."/>
            <person name="Steczkiewicz K."/>
            <person name="Drgas O."/>
            <person name="Orlowska M."/>
            <person name="Perlinska-Lenart U."/>
            <person name="Aleksandrzak-Piekarczyk T."/>
            <person name="Szatraj K."/>
            <person name="Zielenkiewicz U."/>
            <person name="Pilsyk S."/>
            <person name="Malc E."/>
            <person name="Mieczkowski P."/>
            <person name="Kruszewska J.S."/>
            <person name="Biernat P."/>
            <person name="Pawlowska J."/>
        </authorList>
    </citation>
    <scope>NUCLEOTIDE SEQUENCE</scope>
    <source>
        <strain evidence="10">WA0000067209</strain>
    </source>
</reference>
<feature type="repeat" description="WD" evidence="6">
    <location>
        <begin position="412"/>
        <end position="446"/>
    </location>
</feature>
<dbReference type="PANTHER" id="PTHR15653:SF0">
    <property type="entry name" value="CONNECTOR OF KINASE TO AP-1, ISOFORM E"/>
    <property type="match status" value="1"/>
</dbReference>
<keyword evidence="4" id="KW-0112">Calmodulin-binding</keyword>